<reference evidence="1" key="2">
    <citation type="journal article" date="2022" name="New Phytol.">
        <title>Evolutionary transition to the ectomycorrhizal habit in the genomes of a hyperdiverse lineage of mushroom-forming fungi.</title>
        <authorList>
            <person name="Looney B."/>
            <person name="Miyauchi S."/>
            <person name="Morin E."/>
            <person name="Drula E."/>
            <person name="Courty P.E."/>
            <person name="Kohler A."/>
            <person name="Kuo A."/>
            <person name="LaButti K."/>
            <person name="Pangilinan J."/>
            <person name="Lipzen A."/>
            <person name="Riley R."/>
            <person name="Andreopoulos W."/>
            <person name="He G."/>
            <person name="Johnson J."/>
            <person name="Nolan M."/>
            <person name="Tritt A."/>
            <person name="Barry K.W."/>
            <person name="Grigoriev I.V."/>
            <person name="Nagy L.G."/>
            <person name="Hibbett D."/>
            <person name="Henrissat B."/>
            <person name="Matheny P.B."/>
            <person name="Labbe J."/>
            <person name="Martin F.M."/>
        </authorList>
    </citation>
    <scope>NUCLEOTIDE SEQUENCE</scope>
    <source>
        <strain evidence="1">HHB10654</strain>
    </source>
</reference>
<organism evidence="1 2">
    <name type="scientific">Artomyces pyxidatus</name>
    <dbReference type="NCBI Taxonomy" id="48021"/>
    <lineage>
        <taxon>Eukaryota</taxon>
        <taxon>Fungi</taxon>
        <taxon>Dikarya</taxon>
        <taxon>Basidiomycota</taxon>
        <taxon>Agaricomycotina</taxon>
        <taxon>Agaricomycetes</taxon>
        <taxon>Russulales</taxon>
        <taxon>Auriscalpiaceae</taxon>
        <taxon>Artomyces</taxon>
    </lineage>
</organism>
<keyword evidence="2" id="KW-1185">Reference proteome</keyword>
<keyword evidence="1" id="KW-0436">Ligase</keyword>
<comment type="caution">
    <text evidence="1">The sequence shown here is derived from an EMBL/GenBank/DDBJ whole genome shotgun (WGS) entry which is preliminary data.</text>
</comment>
<dbReference type="EMBL" id="MU277198">
    <property type="protein sequence ID" value="KAI0064697.1"/>
    <property type="molecule type" value="Genomic_DNA"/>
</dbReference>
<dbReference type="Proteomes" id="UP000814140">
    <property type="component" value="Unassembled WGS sequence"/>
</dbReference>
<sequence>MEFISTSGPLLDIPDDVTLPQFILDSTHPARPVRTPENAAWLIEEETGRRVEFTEIQTRVFGLANALSLKWSIQEDDVVCIFSSNHVDYPVAVWAIHRLGAVVTAANPSYNAEELAYQLKATHATLVIAHPDSLQTALAAAKASGIPTERVIPVVAPSAPHQAVGPHVGELVEYGNAHKANFVERHLARGEGKTKLAFFSFSSGTTGVPKAVEIPHYAVIANIIQIAGFLGLNDKSIPDKRAIRPGDVSMAVLPFFHIYGLVVNLNFLLFSGQSLVVAPKFDFVKFLESIVKYRVTHLLVVPPLIMLLCKHPLARKYDLSHVRFLLSGAAPLSADLSGQIAKMLPNAYIGQGYGLTEMSAAVTLSPLTQGTSKPGSAGKLIPGTRARILKEDGTYGKAGEQGELLISGPSLALRYKDGEKATRETFVDGWLHTGDAVVIDEDGDMFIVDRLKEMIKVRGYQVAPSELEGHLLAHPAVADACVVGVPDEFNGEVPMAFIVLEASAAKKAASNPVEIERLKAAIMKHVADHKIGYKRLAGGVVFLDAIPKNPSGKLLRRALRERAKPSHAAHEFAQAKL</sequence>
<reference evidence="1" key="1">
    <citation type="submission" date="2021-03" db="EMBL/GenBank/DDBJ databases">
        <authorList>
            <consortium name="DOE Joint Genome Institute"/>
            <person name="Ahrendt S."/>
            <person name="Looney B.P."/>
            <person name="Miyauchi S."/>
            <person name="Morin E."/>
            <person name="Drula E."/>
            <person name="Courty P.E."/>
            <person name="Chicoki N."/>
            <person name="Fauchery L."/>
            <person name="Kohler A."/>
            <person name="Kuo A."/>
            <person name="Labutti K."/>
            <person name="Pangilinan J."/>
            <person name="Lipzen A."/>
            <person name="Riley R."/>
            <person name="Andreopoulos W."/>
            <person name="He G."/>
            <person name="Johnson J."/>
            <person name="Barry K.W."/>
            <person name="Grigoriev I.V."/>
            <person name="Nagy L."/>
            <person name="Hibbett D."/>
            <person name="Henrissat B."/>
            <person name="Matheny P.B."/>
            <person name="Labbe J."/>
            <person name="Martin F."/>
        </authorList>
    </citation>
    <scope>NUCLEOTIDE SEQUENCE</scope>
    <source>
        <strain evidence="1">HHB10654</strain>
    </source>
</reference>
<evidence type="ECO:0000313" key="2">
    <source>
        <dbReference type="Proteomes" id="UP000814140"/>
    </source>
</evidence>
<accession>A0ACB8T857</accession>
<evidence type="ECO:0000313" key="1">
    <source>
        <dbReference type="EMBL" id="KAI0064697.1"/>
    </source>
</evidence>
<protein>
    <submittedName>
        <fullName evidence="1">Phenylacetyl-CoA ligase</fullName>
    </submittedName>
</protein>
<gene>
    <name evidence="1" type="ORF">BV25DRAFT_279325</name>
</gene>
<proteinExistence type="predicted"/>
<name>A0ACB8T857_9AGAM</name>